<dbReference type="RefSeq" id="WP_102756232.1">
    <property type="nucleotide sequence ID" value="NZ_CP025791.1"/>
</dbReference>
<feature type="transmembrane region" description="Helical" evidence="6">
    <location>
        <begin position="362"/>
        <end position="381"/>
    </location>
</feature>
<dbReference type="PANTHER" id="PTHR33406">
    <property type="entry name" value="MEMBRANE PROTEIN MJ1562-RELATED"/>
    <property type="match status" value="1"/>
</dbReference>
<feature type="transmembrane region" description="Helical" evidence="6">
    <location>
        <begin position="269"/>
        <end position="288"/>
    </location>
</feature>
<feature type="transmembrane region" description="Helical" evidence="6">
    <location>
        <begin position="684"/>
        <end position="704"/>
    </location>
</feature>
<feature type="transmembrane region" description="Helical" evidence="6">
    <location>
        <begin position="321"/>
        <end position="342"/>
    </location>
</feature>
<dbReference type="CDD" id="cd07989">
    <property type="entry name" value="LPLAT_AGPAT-like"/>
    <property type="match status" value="1"/>
</dbReference>
<organism evidence="8 9">
    <name type="scientific">Flavivirga eckloniae</name>
    <dbReference type="NCBI Taxonomy" id="1803846"/>
    <lineage>
        <taxon>Bacteria</taxon>
        <taxon>Pseudomonadati</taxon>
        <taxon>Bacteroidota</taxon>
        <taxon>Flavobacteriia</taxon>
        <taxon>Flavobacteriales</taxon>
        <taxon>Flavobacteriaceae</taxon>
        <taxon>Flavivirga</taxon>
    </lineage>
</organism>
<evidence type="ECO:0000313" key="9">
    <source>
        <dbReference type="Proteomes" id="UP000235826"/>
    </source>
</evidence>
<sequence length="1226" mass="138863">MDSVFYNIYKKIAAKKLLGFGALLLIFLSLLFVASKIEFEEDITKLIPSNDKTSEAQKVLKTVNFADKIIVNITKEPNGSVDDMTQYATQLIDSINRTSSEYVKQIQGKIEDKDIFESFDFIYENLPLFLDESDYKTIENKIQEDSIVAVTNSNYKTLLSPSGFIAKEIILKDPLRLAPIALKELQQLTFGDDFTFHSGFLISKDKNHVLLFITPTFGSSETAENAKFAENLYKINHQLNNTFKNKAQSEYFGGVLIAVANAKQIKQDIQFTVGIAMSILLIILIVFYKKISIPVILFVPTLFGGLLAVALLYLIRVKISAISLGIGSVLLGVTLDYSLHILTHIRSNNNIKALYKEITKPLLMSSLTTALAFLCLLFLNSQALQDLGIFAAISVIGASVFALLFIPLTYKDSVKKVKKNTLIDSLAGFRFHKKKGLIITLLVAFIVSFFTYNRVTFNKDLTKLNYVPQHLKEAQMRLDALTNVASKSVYLAAYGNSEKEALEVNDNIYKKLQALKAEKQIIDFSSIGTLIHSEKKQKQRIAKWNTFWNDETITSTKNNLIESGNKLGFKPTTFHSFYELLNTTFKPLQTEDYKVLKTISTEDYITSKDNFVTITSLVKVKEENAQELIDIFKNNSQTLVIDRRQMNETFLGNLKNDFNNLVLYSLAVVLLLLLLFYRSLSLTLVTSIPIALTWLLTIGVMGLFHIEFNIFNIIISTFIFGLGIDYSIFITNGLLHEYKTGEKAFKTHKTSIILSVITTILGVGVLIFAKHPALYSISLVSIIGILSAIVISFTIQPSLFKLFIGSKTKRPISLRLLIHSILSFGYFGLGGIFISLFSATLLKIIPVSKKVKMKWFHKAVSKFMKSVLYTNPFLKKNVINLSNETFEKPAIIIANHTSFLDILAIGMLHPKMIFLVNDWVYNSPVFGKAVRTAGFYPVSSGIEKGVSHLEEKVKQGYSLMAFPEGTRASTNKMKRFHKGAFYLAEQLHLDIIPVLIHGNSEVNPKGSFLIRNGSLTLKILERIPIENKSYGETYKQRTKSISADFKQQFNDLRLEIEHDAYFHDIVLDDYRYKGDALYKTVKKDLETYKEVYSTILNTIDKKDTIIHLSQDYGQLDFLLSLNAVDRKIFSYIEDATVNMILQNSFITNKHNRISFENTIDEALEHHANVLILNMKDISPEQINSILNNPINLLVLLKESRNLYSETINDLGFKSYYENENLIIFKR</sequence>
<evidence type="ECO:0000256" key="2">
    <source>
        <dbReference type="ARBA" id="ARBA00022475"/>
    </source>
</evidence>
<keyword evidence="8" id="KW-0808">Transferase</keyword>
<proteinExistence type="predicted"/>
<name>A0A2K9PS00_9FLAO</name>
<keyword evidence="2" id="KW-1003">Cell membrane</keyword>
<feature type="transmembrane region" description="Helical" evidence="6">
    <location>
        <begin position="295"/>
        <end position="315"/>
    </location>
</feature>
<dbReference type="SUPFAM" id="SSF82866">
    <property type="entry name" value="Multidrug efflux transporter AcrB transmembrane domain"/>
    <property type="match status" value="2"/>
</dbReference>
<dbReference type="KEGG" id="fek:C1H87_13020"/>
<protein>
    <submittedName>
        <fullName evidence="8">Glycerol acyltransferase</fullName>
    </submittedName>
</protein>
<keyword evidence="5 6" id="KW-0472">Membrane</keyword>
<dbReference type="OrthoDB" id="9803035at2"/>
<feature type="transmembrane region" description="Helical" evidence="6">
    <location>
        <begin position="661"/>
        <end position="677"/>
    </location>
</feature>
<dbReference type="SMART" id="SM00563">
    <property type="entry name" value="PlsC"/>
    <property type="match status" value="1"/>
</dbReference>
<evidence type="ECO:0000259" key="7">
    <source>
        <dbReference type="SMART" id="SM00563"/>
    </source>
</evidence>
<feature type="domain" description="Phospholipid/glycerol acyltransferase" evidence="7">
    <location>
        <begin position="890"/>
        <end position="999"/>
    </location>
</feature>
<accession>A0A2K9PS00</accession>
<keyword evidence="9" id="KW-1185">Reference proteome</keyword>
<dbReference type="EMBL" id="CP025791">
    <property type="protein sequence ID" value="AUP79578.1"/>
    <property type="molecule type" value="Genomic_DNA"/>
</dbReference>
<evidence type="ECO:0000256" key="4">
    <source>
        <dbReference type="ARBA" id="ARBA00022989"/>
    </source>
</evidence>
<evidence type="ECO:0000256" key="3">
    <source>
        <dbReference type="ARBA" id="ARBA00022692"/>
    </source>
</evidence>
<dbReference type="InterPro" id="IPR050545">
    <property type="entry name" value="Mycobact_MmpL"/>
</dbReference>
<dbReference type="Gene3D" id="1.20.1640.10">
    <property type="entry name" value="Multidrug efflux transporter AcrB transmembrane domain"/>
    <property type="match status" value="2"/>
</dbReference>
<comment type="subcellular location">
    <subcellularLocation>
        <location evidence="1">Cell membrane</location>
        <topology evidence="1">Multi-pass membrane protein</topology>
    </subcellularLocation>
</comment>
<dbReference type="PANTHER" id="PTHR33406:SF13">
    <property type="entry name" value="MEMBRANE PROTEIN YDFJ"/>
    <property type="match status" value="1"/>
</dbReference>
<dbReference type="GO" id="GO:0005886">
    <property type="term" value="C:plasma membrane"/>
    <property type="evidence" value="ECO:0007669"/>
    <property type="project" value="UniProtKB-SubCell"/>
</dbReference>
<evidence type="ECO:0000313" key="8">
    <source>
        <dbReference type="EMBL" id="AUP79578.1"/>
    </source>
</evidence>
<evidence type="ECO:0000256" key="5">
    <source>
        <dbReference type="ARBA" id="ARBA00023136"/>
    </source>
</evidence>
<dbReference type="AlphaFoldDB" id="A0A2K9PS00"/>
<dbReference type="Pfam" id="PF01553">
    <property type="entry name" value="Acyltransferase"/>
    <property type="match status" value="1"/>
</dbReference>
<keyword evidence="8" id="KW-0012">Acyltransferase</keyword>
<reference evidence="8 9" key="1">
    <citation type="submission" date="2018-01" db="EMBL/GenBank/DDBJ databases">
        <title>Complete genome sequence of Flavivirga eckloniae ECD14 isolated from seaweed Ecklonia cava.</title>
        <authorList>
            <person name="Lee J.H."/>
            <person name="Baik K.S."/>
            <person name="Seong C.N."/>
        </authorList>
    </citation>
    <scope>NUCLEOTIDE SEQUENCE [LARGE SCALE GENOMIC DNA]</scope>
    <source>
        <strain evidence="8 9">ECD14</strain>
    </source>
</reference>
<dbReference type="GO" id="GO:0016746">
    <property type="term" value="F:acyltransferase activity"/>
    <property type="evidence" value="ECO:0007669"/>
    <property type="project" value="UniProtKB-KW"/>
</dbReference>
<keyword evidence="4 6" id="KW-1133">Transmembrane helix</keyword>
<feature type="transmembrane region" description="Helical" evidence="6">
    <location>
        <begin position="436"/>
        <end position="455"/>
    </location>
</feature>
<gene>
    <name evidence="8" type="ORF">C1H87_13020</name>
</gene>
<feature type="transmembrane region" description="Helical" evidence="6">
    <location>
        <begin position="751"/>
        <end position="769"/>
    </location>
</feature>
<feature type="transmembrane region" description="Helical" evidence="6">
    <location>
        <begin position="387"/>
        <end position="410"/>
    </location>
</feature>
<dbReference type="SUPFAM" id="SSF69593">
    <property type="entry name" value="Glycerol-3-phosphate (1)-acyltransferase"/>
    <property type="match status" value="1"/>
</dbReference>
<dbReference type="Pfam" id="PF03176">
    <property type="entry name" value="MMPL"/>
    <property type="match status" value="2"/>
</dbReference>
<keyword evidence="3 6" id="KW-0812">Transmembrane</keyword>
<feature type="transmembrane region" description="Helical" evidence="6">
    <location>
        <begin position="775"/>
        <end position="795"/>
    </location>
</feature>
<dbReference type="InterPro" id="IPR004869">
    <property type="entry name" value="MMPL_dom"/>
</dbReference>
<feature type="transmembrane region" description="Helical" evidence="6">
    <location>
        <begin position="710"/>
        <end position="730"/>
    </location>
</feature>
<feature type="transmembrane region" description="Helical" evidence="6">
    <location>
        <begin position="816"/>
        <end position="842"/>
    </location>
</feature>
<dbReference type="InterPro" id="IPR002123">
    <property type="entry name" value="Plipid/glycerol_acylTrfase"/>
</dbReference>
<evidence type="ECO:0000256" key="1">
    <source>
        <dbReference type="ARBA" id="ARBA00004651"/>
    </source>
</evidence>
<evidence type="ECO:0000256" key="6">
    <source>
        <dbReference type="SAM" id="Phobius"/>
    </source>
</evidence>
<dbReference type="Proteomes" id="UP000235826">
    <property type="component" value="Chromosome"/>
</dbReference>